<dbReference type="PANTHER" id="PTHR13789:SF311">
    <property type="entry name" value="HYDROXYLASE, PUTATIVE (AFU_ORTHOLOGUE AFUA_5G10180)-RELATED"/>
    <property type="match status" value="1"/>
</dbReference>
<proteinExistence type="inferred from homology"/>
<dbReference type="VEuPathDB" id="FungiDB:P175DRAFT_0486605"/>
<dbReference type="InterPro" id="IPR002938">
    <property type="entry name" value="FAD-bd"/>
</dbReference>
<dbReference type="InterPro" id="IPR036188">
    <property type="entry name" value="FAD/NAD-bd_sf"/>
</dbReference>
<dbReference type="PRINTS" id="PR00420">
    <property type="entry name" value="RNGMNOXGNASE"/>
</dbReference>
<keyword evidence="2" id="KW-0285">Flavoprotein</keyword>
<dbReference type="OrthoDB" id="1878542at2759"/>
<keyword evidence="8" id="KW-1185">Reference proteome</keyword>
<protein>
    <recommendedName>
        <fullName evidence="6">FAD-binding domain-containing protein</fullName>
    </recommendedName>
</protein>
<comment type="caution">
    <text evidence="7">The sequence shown here is derived from an EMBL/GenBank/DDBJ whole genome shotgun (WGS) entry which is preliminary data.</text>
</comment>
<dbReference type="GO" id="GO:0071949">
    <property type="term" value="F:FAD binding"/>
    <property type="evidence" value="ECO:0007669"/>
    <property type="project" value="InterPro"/>
</dbReference>
<dbReference type="Pfam" id="PF01494">
    <property type="entry name" value="FAD_binding_3"/>
    <property type="match status" value="1"/>
</dbReference>
<evidence type="ECO:0000256" key="5">
    <source>
        <dbReference type="ARBA" id="ARBA00023033"/>
    </source>
</evidence>
<keyword evidence="4" id="KW-0560">Oxidoreductase</keyword>
<evidence type="ECO:0000313" key="8">
    <source>
        <dbReference type="Proteomes" id="UP000034947"/>
    </source>
</evidence>
<name>A0A0F8WY65_9EURO</name>
<keyword evidence="3" id="KW-0274">FAD</keyword>
<evidence type="ECO:0000256" key="2">
    <source>
        <dbReference type="ARBA" id="ARBA00022630"/>
    </source>
</evidence>
<dbReference type="SUPFAM" id="SSF54373">
    <property type="entry name" value="FAD-linked reductases, C-terminal domain"/>
    <property type="match status" value="1"/>
</dbReference>
<dbReference type="PANTHER" id="PTHR13789">
    <property type="entry name" value="MONOOXYGENASE"/>
    <property type="match status" value="1"/>
</dbReference>
<comment type="similarity">
    <text evidence="1">Belongs to the paxM FAD-dependent monooxygenase family.</text>
</comment>
<evidence type="ECO:0000256" key="4">
    <source>
        <dbReference type="ARBA" id="ARBA00023002"/>
    </source>
</evidence>
<evidence type="ECO:0000313" key="7">
    <source>
        <dbReference type="EMBL" id="KKK16287.1"/>
    </source>
</evidence>
<accession>A0A0F8WY65</accession>
<feature type="domain" description="FAD-binding" evidence="6">
    <location>
        <begin position="5"/>
        <end position="282"/>
    </location>
</feature>
<evidence type="ECO:0000256" key="1">
    <source>
        <dbReference type="ARBA" id="ARBA00007992"/>
    </source>
</evidence>
<reference evidence="7 8" key="1">
    <citation type="submission" date="2015-02" db="EMBL/GenBank/DDBJ databases">
        <title>Draft Genome Sequences of Two Closely-Related Aflatoxigenic Aspergillus Species Obtained from the Cote d'Ivoire.</title>
        <authorList>
            <person name="Moore G.G."/>
            <person name="Beltz S.B."/>
            <person name="Mack B.M."/>
        </authorList>
    </citation>
    <scope>NUCLEOTIDE SEQUENCE [LARGE SCALE GENOMIC DNA]</scope>
    <source>
        <strain evidence="7 8">SRRC1432</strain>
    </source>
</reference>
<dbReference type="AlphaFoldDB" id="A0A0F8WY65"/>
<dbReference type="EMBL" id="JYKN01002462">
    <property type="protein sequence ID" value="KKK16287.1"/>
    <property type="molecule type" value="Genomic_DNA"/>
</dbReference>
<dbReference type="SUPFAM" id="SSF51905">
    <property type="entry name" value="FAD/NAD(P)-binding domain"/>
    <property type="match status" value="1"/>
</dbReference>
<keyword evidence="5" id="KW-0503">Monooxygenase</keyword>
<organism evidence="7 8">
    <name type="scientific">Aspergillus ochraceoroseus</name>
    <dbReference type="NCBI Taxonomy" id="138278"/>
    <lineage>
        <taxon>Eukaryota</taxon>
        <taxon>Fungi</taxon>
        <taxon>Dikarya</taxon>
        <taxon>Ascomycota</taxon>
        <taxon>Pezizomycotina</taxon>
        <taxon>Eurotiomycetes</taxon>
        <taxon>Eurotiomycetidae</taxon>
        <taxon>Eurotiales</taxon>
        <taxon>Aspergillaceae</taxon>
        <taxon>Aspergillus</taxon>
        <taxon>Aspergillus subgen. Nidulantes</taxon>
    </lineage>
</organism>
<dbReference type="InterPro" id="IPR050493">
    <property type="entry name" value="FAD-dep_Monooxygenase_BioMet"/>
</dbReference>
<dbReference type="Proteomes" id="UP000034947">
    <property type="component" value="Unassembled WGS sequence"/>
</dbReference>
<dbReference type="GO" id="GO:0004497">
    <property type="term" value="F:monooxygenase activity"/>
    <property type="evidence" value="ECO:0007669"/>
    <property type="project" value="UniProtKB-KW"/>
</dbReference>
<gene>
    <name evidence="7" type="ORF">AOCH_001383</name>
</gene>
<evidence type="ECO:0000256" key="3">
    <source>
        <dbReference type="ARBA" id="ARBA00022827"/>
    </source>
</evidence>
<evidence type="ECO:0000259" key="6">
    <source>
        <dbReference type="Pfam" id="PF01494"/>
    </source>
</evidence>
<sequence length="460" mass="51328">MIPPTVVIVGAGLGGLSCAIQCRRWGLRVHVLERAPKILQIGAGIQIPPNAGRVLATYGVLPEIRKKAIQVESLGLRRYADGSLLTERPLGEEFRDAMGAPWLLVFFVEISSIDYHDILLKEAERLGAVVELDAEGVDVDVSETKVTLRSGKVIAGDVIVGADGLSSVVRDKVLETPVAPFETGDLAYRATFSLEQLQALNDPEIEKLCQRHTVTLWMGPDRHCVFYPIRNGKEYNLVLLRPDNLPTNVRTTQGDLDEMKESFTGWDEVLVLQAMGQHQWTHANILEKELDCWQKVRLAIMPLDVYLAYRMLSIQNCTTLIGDACHPTLPYQAQGSAMAVEDGGVLGLLLGIAHARLGGKLPADRIKQILSLFENLRKHRTTVNVQGAVHNRWFYHLPDGEEQAKRDKVLKEVNWAQPKPGPYEWASSTYQDQLLGYDVLREAGKVFETWWKDIENGDGR</sequence>
<dbReference type="Gene3D" id="3.50.50.60">
    <property type="entry name" value="FAD/NAD(P)-binding domain"/>
    <property type="match status" value="1"/>
</dbReference>